<comment type="pathway">
    <text evidence="1 10">Purine metabolism; IMP biosynthesis via de novo pathway; IMP from 5-formamido-1-(5-phospho-D-ribosyl)imidazole-4-carboxamide: step 1/1.</text>
</comment>
<dbReference type="AlphaFoldDB" id="A0A9D2CGZ5"/>
<evidence type="ECO:0000313" key="12">
    <source>
        <dbReference type="EMBL" id="HIY79050.1"/>
    </source>
</evidence>
<dbReference type="InterPro" id="IPR002695">
    <property type="entry name" value="PurH-like"/>
</dbReference>
<evidence type="ECO:0000256" key="4">
    <source>
        <dbReference type="ARBA" id="ARBA00022679"/>
    </source>
</evidence>
<dbReference type="FunFam" id="3.40.140.20:FF:000001">
    <property type="entry name" value="Bifunctional purine biosynthesis protein PurH"/>
    <property type="match status" value="1"/>
</dbReference>
<dbReference type="GO" id="GO:0005829">
    <property type="term" value="C:cytosol"/>
    <property type="evidence" value="ECO:0007669"/>
    <property type="project" value="TreeGrafter"/>
</dbReference>
<dbReference type="GO" id="GO:0004643">
    <property type="term" value="F:phosphoribosylaminoimidazolecarboxamide formyltransferase activity"/>
    <property type="evidence" value="ECO:0007669"/>
    <property type="project" value="UniProtKB-UniRule"/>
</dbReference>
<organism evidence="12 13">
    <name type="scientific">Candidatus Olsenella excrementavium</name>
    <dbReference type="NCBI Taxonomy" id="2838709"/>
    <lineage>
        <taxon>Bacteria</taxon>
        <taxon>Bacillati</taxon>
        <taxon>Actinomycetota</taxon>
        <taxon>Coriobacteriia</taxon>
        <taxon>Coriobacteriales</taxon>
        <taxon>Atopobiaceae</taxon>
        <taxon>Olsenella</taxon>
    </lineage>
</organism>
<dbReference type="InterPro" id="IPR024051">
    <property type="entry name" value="AICAR_Tfase_dup_dom_sf"/>
</dbReference>
<comment type="caution">
    <text evidence="12">The sequence shown here is derived from an EMBL/GenBank/DDBJ whole genome shotgun (WGS) entry which is preliminary data.</text>
</comment>
<evidence type="ECO:0000256" key="6">
    <source>
        <dbReference type="ARBA" id="ARBA00022801"/>
    </source>
</evidence>
<dbReference type="EC" id="2.1.2.3" evidence="10"/>
<proteinExistence type="inferred from homology"/>
<dbReference type="PIRSF" id="PIRSF000414">
    <property type="entry name" value="AICARFT_IMPCHas"/>
    <property type="match status" value="1"/>
</dbReference>
<evidence type="ECO:0000256" key="2">
    <source>
        <dbReference type="ARBA" id="ARBA00004954"/>
    </source>
</evidence>
<evidence type="ECO:0000259" key="11">
    <source>
        <dbReference type="PROSITE" id="PS51855"/>
    </source>
</evidence>
<dbReference type="Pfam" id="PF01808">
    <property type="entry name" value="AICARFT_IMPCHas"/>
    <property type="match status" value="1"/>
</dbReference>
<comment type="catalytic activity">
    <reaction evidence="9 10">
        <text>IMP + H2O = 5-formamido-1-(5-phospho-D-ribosyl)imidazole-4-carboxamide</text>
        <dbReference type="Rhea" id="RHEA:18445"/>
        <dbReference type="ChEBI" id="CHEBI:15377"/>
        <dbReference type="ChEBI" id="CHEBI:58053"/>
        <dbReference type="ChEBI" id="CHEBI:58467"/>
        <dbReference type="EC" id="3.5.4.10"/>
    </reaction>
</comment>
<sequence>MADTPIKRALVSVTDKTGVVAFVKALEDEFGVEVISTGGTARVLEEAGVRVVPIEQYTGFPEMMDGRVKTLHPKVHGGLLARRDNESHMAQAAEHGIGMIDLVVVNLYEFEKTVANPEVTFDDAIEHIDIGGPSMLRSAAKNADSVTVVSDPDDYDEVLDTMRAMGGCTTLELRRYLQLKVYETTACYDAAIANWLADRYDEDFPEELEDAADAPATPDELGVYLEKVDDLRYGENPQQTAAVYRFADDFAELGSSEYPLVGAEQLQGKPLSYNNYLDADAAWNLVREFDGPACVILKHQNPCGSAVADDVTTAYDRAFACDPKSAFGGIIACNREVPFELVEHAFDENGQFVEVIIAPSYTPEAVERMAKRPNLRVLATGGAGGHAEYELRSIDGGVLLQNVDSVSEDPETFTCPTERKPTPEEMDELMFAWRVCKGVKSNAILVSKGKAGIGMGPGQPNRVDSALLACERADEACERMGVEKGGYACASDAFFPFRDNVDVLAEHGVTCIIQPGGSKRDDESIEACNEHGIAMVFTGNRHFRH</sequence>
<dbReference type="PANTHER" id="PTHR11692">
    <property type="entry name" value="BIFUNCTIONAL PURINE BIOSYNTHESIS PROTEIN PURH"/>
    <property type="match status" value="1"/>
</dbReference>
<protein>
    <recommendedName>
        <fullName evidence="10">Bifunctional purine biosynthesis protein PurH</fullName>
    </recommendedName>
    <domain>
        <recommendedName>
            <fullName evidence="10">Phosphoribosylaminoimidazolecarboxamide formyltransferase</fullName>
            <ecNumber evidence="10">2.1.2.3</ecNumber>
        </recommendedName>
        <alternativeName>
            <fullName evidence="10">AICAR transformylase</fullName>
        </alternativeName>
    </domain>
    <domain>
        <recommendedName>
            <fullName evidence="10">IMP cyclohydrolase</fullName>
            <ecNumber evidence="10">3.5.4.10</ecNumber>
        </recommendedName>
        <alternativeName>
            <fullName evidence="10">ATIC</fullName>
        </alternativeName>
        <alternativeName>
            <fullName evidence="10">IMP synthase</fullName>
        </alternativeName>
        <alternativeName>
            <fullName evidence="10">Inosinicase</fullName>
        </alternativeName>
    </domain>
</protein>
<dbReference type="InterPro" id="IPR011607">
    <property type="entry name" value="MGS-like_dom"/>
</dbReference>
<dbReference type="Pfam" id="PF02142">
    <property type="entry name" value="MGS"/>
    <property type="match status" value="1"/>
</dbReference>
<dbReference type="SMART" id="SM00798">
    <property type="entry name" value="AICARFT_IMPCHas"/>
    <property type="match status" value="1"/>
</dbReference>
<dbReference type="EC" id="3.5.4.10" evidence="10"/>
<reference evidence="12" key="2">
    <citation type="submission" date="2021-04" db="EMBL/GenBank/DDBJ databases">
        <authorList>
            <person name="Gilroy R."/>
        </authorList>
    </citation>
    <scope>NUCLEOTIDE SEQUENCE</scope>
    <source>
        <strain evidence="12">ChiHjej10B9-743</strain>
    </source>
</reference>
<gene>
    <name evidence="10 12" type="primary">purH</name>
    <name evidence="12" type="ORF">IAA42_01245</name>
</gene>
<comment type="domain">
    <text evidence="10">The IMP cyclohydrolase activity resides in the N-terminal region.</text>
</comment>
<dbReference type="PANTHER" id="PTHR11692:SF0">
    <property type="entry name" value="BIFUNCTIONAL PURINE BIOSYNTHESIS PROTEIN ATIC"/>
    <property type="match status" value="1"/>
</dbReference>
<name>A0A9D2CGZ5_9ACTN</name>
<evidence type="ECO:0000256" key="9">
    <source>
        <dbReference type="ARBA" id="ARBA00050687"/>
    </source>
</evidence>
<dbReference type="InterPro" id="IPR036914">
    <property type="entry name" value="MGS-like_dom_sf"/>
</dbReference>
<evidence type="ECO:0000256" key="10">
    <source>
        <dbReference type="HAMAP-Rule" id="MF_00139"/>
    </source>
</evidence>
<dbReference type="Gene3D" id="3.40.50.1380">
    <property type="entry name" value="Methylglyoxal synthase-like domain"/>
    <property type="match status" value="1"/>
</dbReference>
<keyword evidence="6 10" id="KW-0378">Hydrolase</keyword>
<evidence type="ECO:0000256" key="1">
    <source>
        <dbReference type="ARBA" id="ARBA00004844"/>
    </source>
</evidence>
<keyword evidence="7 10" id="KW-0511">Multifunctional enzyme</keyword>
<dbReference type="PROSITE" id="PS51855">
    <property type="entry name" value="MGS"/>
    <property type="match status" value="1"/>
</dbReference>
<dbReference type="InterPro" id="IPR016193">
    <property type="entry name" value="Cytidine_deaminase-like"/>
</dbReference>
<evidence type="ECO:0000256" key="8">
    <source>
        <dbReference type="ARBA" id="ARBA00050488"/>
    </source>
</evidence>
<feature type="domain" description="MGS-like" evidence="11">
    <location>
        <begin position="1"/>
        <end position="150"/>
    </location>
</feature>
<reference evidence="12" key="1">
    <citation type="journal article" date="2021" name="PeerJ">
        <title>Extensive microbial diversity within the chicken gut microbiome revealed by metagenomics and culture.</title>
        <authorList>
            <person name="Gilroy R."/>
            <person name="Ravi A."/>
            <person name="Getino M."/>
            <person name="Pursley I."/>
            <person name="Horton D.L."/>
            <person name="Alikhan N.F."/>
            <person name="Baker D."/>
            <person name="Gharbi K."/>
            <person name="Hall N."/>
            <person name="Watson M."/>
            <person name="Adriaenssens E.M."/>
            <person name="Foster-Nyarko E."/>
            <person name="Jarju S."/>
            <person name="Secka A."/>
            <person name="Antonio M."/>
            <person name="Oren A."/>
            <person name="Chaudhuri R.R."/>
            <person name="La Ragione R."/>
            <person name="Hildebrand F."/>
            <person name="Pallen M.J."/>
        </authorList>
    </citation>
    <scope>NUCLEOTIDE SEQUENCE</scope>
    <source>
        <strain evidence="12">ChiHjej10B9-743</strain>
    </source>
</reference>
<dbReference type="SUPFAM" id="SSF53927">
    <property type="entry name" value="Cytidine deaminase-like"/>
    <property type="match status" value="1"/>
</dbReference>
<comment type="similarity">
    <text evidence="3 10">Belongs to the PurH family.</text>
</comment>
<comment type="pathway">
    <text evidence="2 10">Purine metabolism; IMP biosynthesis via de novo pathway; 5-formamido-1-(5-phospho-D-ribosyl)imidazole-4-carboxamide from 5-amino-1-(5-phospho-D-ribosyl)imidazole-4-carboxamide (10-formyl THF route): step 1/1.</text>
</comment>
<dbReference type="Gene3D" id="3.40.140.20">
    <property type="match status" value="2"/>
</dbReference>
<evidence type="ECO:0000313" key="13">
    <source>
        <dbReference type="Proteomes" id="UP000824133"/>
    </source>
</evidence>
<dbReference type="HAMAP" id="MF_00139">
    <property type="entry name" value="PurH"/>
    <property type="match status" value="1"/>
</dbReference>
<dbReference type="Proteomes" id="UP000824133">
    <property type="component" value="Unassembled WGS sequence"/>
</dbReference>
<dbReference type="CDD" id="cd01421">
    <property type="entry name" value="IMPCH"/>
    <property type="match status" value="1"/>
</dbReference>
<accession>A0A9D2CGZ5</accession>
<dbReference type="NCBIfam" id="TIGR00355">
    <property type="entry name" value="purH"/>
    <property type="match status" value="1"/>
</dbReference>
<evidence type="ECO:0000256" key="5">
    <source>
        <dbReference type="ARBA" id="ARBA00022755"/>
    </source>
</evidence>
<evidence type="ECO:0000256" key="7">
    <source>
        <dbReference type="ARBA" id="ARBA00023268"/>
    </source>
</evidence>
<dbReference type="EMBL" id="DXCP01000005">
    <property type="protein sequence ID" value="HIY79050.1"/>
    <property type="molecule type" value="Genomic_DNA"/>
</dbReference>
<comment type="catalytic activity">
    <reaction evidence="8 10">
        <text>(6R)-10-formyltetrahydrofolate + 5-amino-1-(5-phospho-beta-D-ribosyl)imidazole-4-carboxamide = 5-formamido-1-(5-phospho-D-ribosyl)imidazole-4-carboxamide + (6S)-5,6,7,8-tetrahydrofolate</text>
        <dbReference type="Rhea" id="RHEA:22192"/>
        <dbReference type="ChEBI" id="CHEBI:57453"/>
        <dbReference type="ChEBI" id="CHEBI:58467"/>
        <dbReference type="ChEBI" id="CHEBI:58475"/>
        <dbReference type="ChEBI" id="CHEBI:195366"/>
        <dbReference type="EC" id="2.1.2.3"/>
    </reaction>
</comment>
<keyword evidence="4 10" id="KW-0808">Transferase</keyword>
<dbReference type="FunFam" id="3.40.50.1380:FF:000001">
    <property type="entry name" value="Bifunctional purine biosynthesis protein PurH"/>
    <property type="match status" value="1"/>
</dbReference>
<dbReference type="GO" id="GO:0006189">
    <property type="term" value="P:'de novo' IMP biosynthetic process"/>
    <property type="evidence" value="ECO:0007669"/>
    <property type="project" value="UniProtKB-UniRule"/>
</dbReference>
<dbReference type="SMART" id="SM00851">
    <property type="entry name" value="MGS"/>
    <property type="match status" value="1"/>
</dbReference>
<dbReference type="GO" id="GO:0003937">
    <property type="term" value="F:IMP cyclohydrolase activity"/>
    <property type="evidence" value="ECO:0007669"/>
    <property type="project" value="UniProtKB-UniRule"/>
</dbReference>
<keyword evidence="5 10" id="KW-0658">Purine biosynthesis</keyword>
<dbReference type="SUPFAM" id="SSF52335">
    <property type="entry name" value="Methylglyoxal synthase-like"/>
    <property type="match status" value="1"/>
</dbReference>
<evidence type="ECO:0000256" key="3">
    <source>
        <dbReference type="ARBA" id="ARBA00007667"/>
    </source>
</evidence>
<dbReference type="NCBIfam" id="NF002049">
    <property type="entry name" value="PRK00881.1"/>
    <property type="match status" value="1"/>
</dbReference>